<dbReference type="AlphaFoldDB" id="A0A0R2LID1"/>
<evidence type="ECO:0000313" key="1">
    <source>
        <dbReference type="EMBL" id="KRN99050.1"/>
    </source>
</evidence>
<accession>A0A0R2LID1</accession>
<organism evidence="1 2">
    <name type="scientific">Companilactobacillus kimchiensis</name>
    <dbReference type="NCBI Taxonomy" id="993692"/>
    <lineage>
        <taxon>Bacteria</taxon>
        <taxon>Bacillati</taxon>
        <taxon>Bacillota</taxon>
        <taxon>Bacilli</taxon>
        <taxon>Lactobacillales</taxon>
        <taxon>Lactobacillaceae</taxon>
        <taxon>Companilactobacillus</taxon>
    </lineage>
</organism>
<proteinExistence type="predicted"/>
<gene>
    <name evidence="1" type="ORF">IV57_GL000620</name>
</gene>
<evidence type="ECO:0000313" key="2">
    <source>
        <dbReference type="Proteomes" id="UP000051006"/>
    </source>
</evidence>
<dbReference type="OrthoDB" id="2307153at2"/>
<dbReference type="PATRIC" id="fig|993692.3.peg.627"/>
<sequence>MFAYIEIIKGNESVSYGYSNFSFSNGILTIKPLDGMLHSSTEKIEVSKIANIKESMYYSWNRIQFDYNNNQYAFLYSGFGEYDYLKKNLMTEIMA</sequence>
<dbReference type="EMBL" id="JQCF01000013">
    <property type="protein sequence ID" value="KRN99050.1"/>
    <property type="molecule type" value="Genomic_DNA"/>
</dbReference>
<dbReference type="Proteomes" id="UP000051006">
    <property type="component" value="Unassembled WGS sequence"/>
</dbReference>
<protein>
    <recommendedName>
        <fullName evidence="3">GRAM domain-containing protein</fullName>
    </recommendedName>
</protein>
<dbReference type="RefSeq" id="WP_057880965.1">
    <property type="nucleotide sequence ID" value="NZ_JQCF01000013.1"/>
</dbReference>
<keyword evidence="2" id="KW-1185">Reference proteome</keyword>
<name>A0A0R2LID1_9LACO</name>
<evidence type="ECO:0008006" key="3">
    <source>
        <dbReference type="Google" id="ProtNLM"/>
    </source>
</evidence>
<comment type="caution">
    <text evidence="1">The sequence shown here is derived from an EMBL/GenBank/DDBJ whole genome shotgun (WGS) entry which is preliminary data.</text>
</comment>
<reference evidence="1 2" key="1">
    <citation type="journal article" date="2015" name="Genome Announc.">
        <title>Expanding the biotechnology potential of lactobacilli through comparative genomics of 213 strains and associated genera.</title>
        <authorList>
            <person name="Sun Z."/>
            <person name="Harris H.M."/>
            <person name="McCann A."/>
            <person name="Guo C."/>
            <person name="Argimon S."/>
            <person name="Zhang W."/>
            <person name="Yang X."/>
            <person name="Jeffery I.B."/>
            <person name="Cooney J.C."/>
            <person name="Kagawa T.F."/>
            <person name="Liu W."/>
            <person name="Song Y."/>
            <person name="Salvetti E."/>
            <person name="Wrobel A."/>
            <person name="Rasinkangas P."/>
            <person name="Parkhill J."/>
            <person name="Rea M.C."/>
            <person name="O'Sullivan O."/>
            <person name="Ritari J."/>
            <person name="Douillard F.P."/>
            <person name="Paul Ross R."/>
            <person name="Yang R."/>
            <person name="Briner A.E."/>
            <person name="Felis G.E."/>
            <person name="de Vos W.M."/>
            <person name="Barrangou R."/>
            <person name="Klaenhammer T.R."/>
            <person name="Caufield P.W."/>
            <person name="Cui Y."/>
            <person name="Zhang H."/>
            <person name="O'Toole P.W."/>
        </authorList>
    </citation>
    <scope>NUCLEOTIDE SEQUENCE [LARGE SCALE GENOMIC DNA]</scope>
    <source>
        <strain evidence="1 2">DSM 24716</strain>
    </source>
</reference>